<dbReference type="InterPro" id="IPR018061">
    <property type="entry name" value="Retropepsins"/>
</dbReference>
<dbReference type="AlphaFoldDB" id="A0AA39S6G2"/>
<dbReference type="GO" id="GO:0004190">
    <property type="term" value="F:aspartic-type endopeptidase activity"/>
    <property type="evidence" value="ECO:0007669"/>
    <property type="project" value="InterPro"/>
</dbReference>
<feature type="domain" description="Peptidase A2" evidence="3">
    <location>
        <begin position="107"/>
        <end position="141"/>
    </location>
</feature>
<reference evidence="4" key="1">
    <citation type="journal article" date="2022" name="Plant J.">
        <title>Strategies of tolerance reflected in two North American maple genomes.</title>
        <authorList>
            <person name="McEvoy S.L."/>
            <person name="Sezen U.U."/>
            <person name="Trouern-Trend A."/>
            <person name="McMahon S.M."/>
            <person name="Schaberg P.G."/>
            <person name="Yang J."/>
            <person name="Wegrzyn J.L."/>
            <person name="Swenson N.G."/>
        </authorList>
    </citation>
    <scope>NUCLEOTIDE SEQUENCE</scope>
    <source>
        <strain evidence="4">NS2018</strain>
    </source>
</reference>
<keyword evidence="5" id="KW-1185">Reference proteome</keyword>
<protein>
    <recommendedName>
        <fullName evidence="3">Peptidase A2 domain-containing protein</fullName>
    </recommendedName>
</protein>
<dbReference type="GO" id="GO:0006508">
    <property type="term" value="P:proteolysis"/>
    <property type="evidence" value="ECO:0007669"/>
    <property type="project" value="InterPro"/>
</dbReference>
<name>A0AA39S6G2_ACESA</name>
<evidence type="ECO:0000313" key="4">
    <source>
        <dbReference type="EMBL" id="KAK0591826.1"/>
    </source>
</evidence>
<dbReference type="Proteomes" id="UP001168877">
    <property type="component" value="Unassembled WGS sequence"/>
</dbReference>
<proteinExistence type="predicted"/>
<organism evidence="4 5">
    <name type="scientific">Acer saccharum</name>
    <name type="common">Sugar maple</name>
    <dbReference type="NCBI Taxonomy" id="4024"/>
    <lineage>
        <taxon>Eukaryota</taxon>
        <taxon>Viridiplantae</taxon>
        <taxon>Streptophyta</taxon>
        <taxon>Embryophyta</taxon>
        <taxon>Tracheophyta</taxon>
        <taxon>Spermatophyta</taxon>
        <taxon>Magnoliopsida</taxon>
        <taxon>eudicotyledons</taxon>
        <taxon>Gunneridae</taxon>
        <taxon>Pentapetalae</taxon>
        <taxon>rosids</taxon>
        <taxon>malvids</taxon>
        <taxon>Sapindales</taxon>
        <taxon>Sapindaceae</taxon>
        <taxon>Hippocastanoideae</taxon>
        <taxon>Acereae</taxon>
        <taxon>Acer</taxon>
    </lineage>
</organism>
<dbReference type="Pfam" id="PF00077">
    <property type="entry name" value="RVP"/>
    <property type="match status" value="1"/>
</dbReference>
<keyword evidence="1" id="KW-0378">Hydrolase</keyword>
<evidence type="ECO:0000256" key="1">
    <source>
        <dbReference type="ARBA" id="ARBA00022801"/>
    </source>
</evidence>
<dbReference type="EMBL" id="JAUESC010000380">
    <property type="protein sequence ID" value="KAK0591826.1"/>
    <property type="molecule type" value="Genomic_DNA"/>
</dbReference>
<feature type="region of interest" description="Disordered" evidence="2">
    <location>
        <begin position="37"/>
        <end position="70"/>
    </location>
</feature>
<evidence type="ECO:0000256" key="2">
    <source>
        <dbReference type="SAM" id="MobiDB-lite"/>
    </source>
</evidence>
<dbReference type="InterPro" id="IPR001995">
    <property type="entry name" value="Peptidase_A2_cat"/>
</dbReference>
<gene>
    <name evidence="4" type="ORF">LWI29_008904</name>
</gene>
<evidence type="ECO:0000259" key="3">
    <source>
        <dbReference type="PROSITE" id="PS50175"/>
    </source>
</evidence>
<dbReference type="PROSITE" id="PS50175">
    <property type="entry name" value="ASP_PROT_RETROV"/>
    <property type="match status" value="1"/>
</dbReference>
<accession>A0AA39S6G2</accession>
<sequence length="147" mass="16949">MKLFSPKQRKVTIPDLQNEIKQVKEEIKDLKLTTEIKRKSSTQSSFKSSDDSEEEAQGEDQPTHELASLLHPNFIQQHGTSIVREIRVQKWYTEVDIRISSNFHLRVNVLIDTGADLNCMQEALVPTKYFEKTTETLYGANKQQLSI</sequence>
<comment type="caution">
    <text evidence="4">The sequence shown here is derived from an EMBL/GenBank/DDBJ whole genome shotgun (WGS) entry which is preliminary data.</text>
</comment>
<reference evidence="4" key="2">
    <citation type="submission" date="2023-06" db="EMBL/GenBank/DDBJ databases">
        <authorList>
            <person name="Swenson N.G."/>
            <person name="Wegrzyn J.L."/>
            <person name="Mcevoy S.L."/>
        </authorList>
    </citation>
    <scope>NUCLEOTIDE SEQUENCE</scope>
    <source>
        <strain evidence="4">NS2018</strain>
        <tissue evidence="4">Leaf</tissue>
    </source>
</reference>
<evidence type="ECO:0000313" key="5">
    <source>
        <dbReference type="Proteomes" id="UP001168877"/>
    </source>
</evidence>